<name>A0A8C0BUV1_9AVES</name>
<keyword evidence="6" id="KW-0677">Repeat</keyword>
<feature type="region of interest" description="Disordered" evidence="11">
    <location>
        <begin position="70"/>
        <end position="187"/>
    </location>
</feature>
<keyword evidence="8" id="KW-0862">Zinc</keyword>
<feature type="compositionally biased region" description="Acidic residues" evidence="11">
    <location>
        <begin position="167"/>
        <end position="183"/>
    </location>
</feature>
<dbReference type="SUPFAM" id="SSF57903">
    <property type="entry name" value="FYVE/PHD zinc finger"/>
    <property type="match status" value="1"/>
</dbReference>
<dbReference type="AlphaFoldDB" id="A0A8C0BUV1"/>
<dbReference type="FunFam" id="1.20.900.10:FF:000013">
    <property type="entry name" value="FYVE, RhoGEF and PH domain-containing protein 4"/>
    <property type="match status" value="1"/>
</dbReference>
<dbReference type="GO" id="GO:0008270">
    <property type="term" value="F:zinc ion binding"/>
    <property type="evidence" value="ECO:0007669"/>
    <property type="project" value="UniProtKB-KW"/>
</dbReference>
<keyword evidence="7 10" id="KW-0863">Zinc-finger</keyword>
<dbReference type="PROSITE" id="PS50178">
    <property type="entry name" value="ZF_FYVE"/>
    <property type="match status" value="1"/>
</dbReference>
<dbReference type="SUPFAM" id="SSF48065">
    <property type="entry name" value="DBL homology domain (DH-domain)"/>
    <property type="match status" value="1"/>
</dbReference>
<dbReference type="GO" id="GO:0007010">
    <property type="term" value="P:cytoskeleton organization"/>
    <property type="evidence" value="ECO:0007669"/>
    <property type="project" value="TreeGrafter"/>
</dbReference>
<dbReference type="CDD" id="cd15740">
    <property type="entry name" value="FYVE_FGD3"/>
    <property type="match status" value="1"/>
</dbReference>
<accession>A0A8C0BUV1</accession>
<feature type="region of interest" description="Disordered" evidence="11">
    <location>
        <begin position="23"/>
        <end position="53"/>
    </location>
</feature>
<evidence type="ECO:0000256" key="9">
    <source>
        <dbReference type="ARBA" id="ARBA00023212"/>
    </source>
</evidence>
<evidence type="ECO:0000256" key="3">
    <source>
        <dbReference type="ARBA" id="ARBA00022553"/>
    </source>
</evidence>
<dbReference type="InterPro" id="IPR051092">
    <property type="entry name" value="FYVE_RhoGEF_PH"/>
</dbReference>
<dbReference type="PROSITE" id="PS50010">
    <property type="entry name" value="DH_2"/>
    <property type="match status" value="1"/>
</dbReference>
<keyword evidence="9" id="KW-0206">Cytoskeleton</keyword>
<evidence type="ECO:0000256" key="4">
    <source>
        <dbReference type="ARBA" id="ARBA00022658"/>
    </source>
</evidence>
<dbReference type="SMART" id="SM00325">
    <property type="entry name" value="RhoGEF"/>
    <property type="match status" value="1"/>
</dbReference>
<evidence type="ECO:0000256" key="6">
    <source>
        <dbReference type="ARBA" id="ARBA00022737"/>
    </source>
</evidence>
<keyword evidence="16" id="KW-1185">Reference proteome</keyword>
<keyword evidence="2" id="KW-0963">Cytoplasm</keyword>
<sequence length="714" mass="80051">RMYMFLQHVFYLYLPPKPVHLKPGQERIPPAPSRPLPADPKSSRSLAPGEEEIPISAGVNTLIEKFESISIGDNKSHGDCTAVTVSKEPSGELGSKDSTAELNGNGKIPNRDSGIDSPSCSVAGETFPSEEGAEQKKPSVAGNPGEMEPDKKGTKPSSAEQKRDSTQDEDSDIDEGSSEEQETAEVPKLEYLDVNKCTEPQKLFNIANELLHTEEAYVKRLHLLDQVFCTKLSEAGISSEVITGIFSNISSIYCFHGQFLLPELKTRITQEWNINPRLGDILQKLAPFLKMYGEYVKNFDRAMDMVNTCMQRSSPFKDVVQNIQKQEVCGNLTLQHHMLEPVQRIPRYELLLKDYLKKLPEESPDRKDAEKSLELISTAANHSNAAIRKMEKMHKLLEVYERLGGEEDIVNPANELIKEGHIQKLSAKNGTAQDRYLFLFNSMVLYCVPKLRLIGQKFSVREKMDIAGLQVQEIAKQNVAHTFSITGKKRSLELQARYGACSVFRGLKSSKSKRDKEKQACKSCSESFNSITKRRHHCKQCGAVICAKCSEFKPLADNSRHNRVCKECFLQLPTSPCSPGVEAVGEQKKRLAAEKQSILAAENSLFSSYLQFLEKGKTWYKMWVTIPKTEPLVLYLQGSSQVKCPRPIPLPGYEVSLPGSGEKFEVKHVFKLCQSQQTLYFSAEDEELQMKWMEILTKAAKGETEDTAEALSNP</sequence>
<dbReference type="InterPro" id="IPR055251">
    <property type="entry name" value="SOS1_NGEF_PH"/>
</dbReference>
<keyword evidence="4" id="KW-0344">Guanine-nucleotide releasing factor</keyword>
<reference evidence="15" key="1">
    <citation type="submission" date="2025-08" db="UniProtKB">
        <authorList>
            <consortium name="Ensembl"/>
        </authorList>
    </citation>
    <scope>IDENTIFICATION</scope>
</reference>
<comment type="subcellular location">
    <subcellularLocation>
        <location evidence="1">Cytoplasm</location>
        <location evidence="1">Cytoskeleton</location>
    </subcellularLocation>
</comment>
<protein>
    <submittedName>
        <fullName evidence="15">FYVE, RhoGEF and PH domain containing 3</fullName>
    </submittedName>
</protein>
<feature type="domain" description="PH" evidence="12">
    <location>
        <begin position="603"/>
        <end position="701"/>
    </location>
</feature>
<dbReference type="GO" id="GO:0005085">
    <property type="term" value="F:guanyl-nucleotide exchange factor activity"/>
    <property type="evidence" value="ECO:0007669"/>
    <property type="project" value="UniProtKB-KW"/>
</dbReference>
<dbReference type="Pfam" id="PF00621">
    <property type="entry name" value="RhoGEF"/>
    <property type="match status" value="1"/>
</dbReference>
<dbReference type="Ensembl" id="ENSBJAT00000023198.1">
    <property type="protein sequence ID" value="ENSBJAP00000022563.1"/>
    <property type="gene ID" value="ENSBJAG00000014652.1"/>
</dbReference>
<evidence type="ECO:0000259" key="12">
    <source>
        <dbReference type="PROSITE" id="PS50003"/>
    </source>
</evidence>
<dbReference type="Proteomes" id="UP000694555">
    <property type="component" value="Unplaced"/>
</dbReference>
<dbReference type="Gene3D" id="1.20.900.10">
    <property type="entry name" value="Dbl homology (DH) domain"/>
    <property type="match status" value="1"/>
</dbReference>
<dbReference type="SMART" id="SM00064">
    <property type="entry name" value="FYVE"/>
    <property type="match status" value="1"/>
</dbReference>
<feature type="compositionally biased region" description="Pro residues" evidence="11">
    <location>
        <begin position="29"/>
        <end position="38"/>
    </location>
</feature>
<dbReference type="InterPro" id="IPR035899">
    <property type="entry name" value="DBL_dom_sf"/>
</dbReference>
<dbReference type="InterPro" id="IPR017455">
    <property type="entry name" value="Znf_FYVE-rel"/>
</dbReference>
<dbReference type="InterPro" id="IPR013083">
    <property type="entry name" value="Znf_RING/FYVE/PHD"/>
</dbReference>
<keyword evidence="3" id="KW-0597">Phosphoprotein</keyword>
<evidence type="ECO:0000256" key="1">
    <source>
        <dbReference type="ARBA" id="ARBA00004245"/>
    </source>
</evidence>
<dbReference type="Gene3D" id="2.30.29.30">
    <property type="entry name" value="Pleckstrin-homology domain (PH domain)/Phosphotyrosine-binding domain (PTB)"/>
    <property type="match status" value="2"/>
</dbReference>
<dbReference type="InterPro" id="IPR000306">
    <property type="entry name" value="Znf_FYVE"/>
</dbReference>
<evidence type="ECO:0000313" key="15">
    <source>
        <dbReference type="Ensembl" id="ENSBJAP00000022563.1"/>
    </source>
</evidence>
<organism evidence="15 16">
    <name type="scientific">Buteo japonicus</name>
    <dbReference type="NCBI Taxonomy" id="224669"/>
    <lineage>
        <taxon>Eukaryota</taxon>
        <taxon>Metazoa</taxon>
        <taxon>Chordata</taxon>
        <taxon>Craniata</taxon>
        <taxon>Vertebrata</taxon>
        <taxon>Euteleostomi</taxon>
        <taxon>Archelosauria</taxon>
        <taxon>Archosauria</taxon>
        <taxon>Dinosauria</taxon>
        <taxon>Saurischia</taxon>
        <taxon>Theropoda</taxon>
        <taxon>Coelurosauria</taxon>
        <taxon>Aves</taxon>
        <taxon>Neognathae</taxon>
        <taxon>Neoaves</taxon>
        <taxon>Telluraves</taxon>
        <taxon>Accipitrimorphae</taxon>
        <taxon>Accipitriformes</taxon>
        <taxon>Accipitridae</taxon>
        <taxon>Accipitrinae</taxon>
        <taxon>Buteo</taxon>
    </lineage>
</organism>
<evidence type="ECO:0000256" key="11">
    <source>
        <dbReference type="SAM" id="MobiDB-lite"/>
    </source>
</evidence>
<dbReference type="Pfam" id="PF01363">
    <property type="entry name" value="FYVE"/>
    <property type="match status" value="1"/>
</dbReference>
<dbReference type="PROSITE" id="PS50003">
    <property type="entry name" value="PH_DOMAIN"/>
    <property type="match status" value="1"/>
</dbReference>
<dbReference type="Pfam" id="PF00169">
    <property type="entry name" value="PH"/>
    <property type="match status" value="1"/>
</dbReference>
<dbReference type="GO" id="GO:0005856">
    <property type="term" value="C:cytoskeleton"/>
    <property type="evidence" value="ECO:0007669"/>
    <property type="project" value="UniProtKB-SubCell"/>
</dbReference>
<dbReference type="InterPro" id="IPR011993">
    <property type="entry name" value="PH-like_dom_sf"/>
</dbReference>
<evidence type="ECO:0000259" key="13">
    <source>
        <dbReference type="PROSITE" id="PS50010"/>
    </source>
</evidence>
<feature type="domain" description="FYVE-type" evidence="14">
    <location>
        <begin position="515"/>
        <end position="573"/>
    </location>
</feature>
<evidence type="ECO:0000259" key="14">
    <source>
        <dbReference type="PROSITE" id="PS50178"/>
    </source>
</evidence>
<dbReference type="InterPro" id="IPR001849">
    <property type="entry name" value="PH_domain"/>
</dbReference>
<dbReference type="GO" id="GO:0046847">
    <property type="term" value="P:filopodium assembly"/>
    <property type="evidence" value="ECO:0007669"/>
    <property type="project" value="TreeGrafter"/>
</dbReference>
<evidence type="ECO:0000256" key="10">
    <source>
        <dbReference type="PROSITE-ProRule" id="PRU00091"/>
    </source>
</evidence>
<dbReference type="Gene3D" id="3.30.40.10">
    <property type="entry name" value="Zinc/RING finger domain, C3HC4 (zinc finger)"/>
    <property type="match status" value="1"/>
</dbReference>
<evidence type="ECO:0000256" key="8">
    <source>
        <dbReference type="ARBA" id="ARBA00022833"/>
    </source>
</evidence>
<dbReference type="InterPro" id="IPR035941">
    <property type="entry name" value="FGD1-4_PH2"/>
</dbReference>
<keyword evidence="5" id="KW-0479">Metal-binding</keyword>
<reference evidence="15" key="2">
    <citation type="submission" date="2025-09" db="UniProtKB">
        <authorList>
            <consortium name="Ensembl"/>
        </authorList>
    </citation>
    <scope>IDENTIFICATION</scope>
</reference>
<dbReference type="InterPro" id="IPR011011">
    <property type="entry name" value="Znf_FYVE_PHD"/>
</dbReference>
<dbReference type="Pfam" id="PF22697">
    <property type="entry name" value="SOS1_NGEF_PH"/>
    <property type="match status" value="1"/>
</dbReference>
<evidence type="ECO:0000256" key="5">
    <source>
        <dbReference type="ARBA" id="ARBA00022723"/>
    </source>
</evidence>
<proteinExistence type="predicted"/>
<dbReference type="CDD" id="cd13236">
    <property type="entry name" value="PH2_FGD1-4"/>
    <property type="match status" value="1"/>
</dbReference>
<dbReference type="SUPFAM" id="SSF50729">
    <property type="entry name" value="PH domain-like"/>
    <property type="match status" value="2"/>
</dbReference>
<dbReference type="PANTHER" id="PTHR12673:SF14">
    <property type="entry name" value="FYVE, RHOGEF AND PH DOMAIN-CONTAINING PROTEIN 3"/>
    <property type="match status" value="1"/>
</dbReference>
<evidence type="ECO:0000256" key="7">
    <source>
        <dbReference type="ARBA" id="ARBA00022771"/>
    </source>
</evidence>
<dbReference type="InterPro" id="IPR000219">
    <property type="entry name" value="DH_dom"/>
</dbReference>
<dbReference type="CDD" id="cd00160">
    <property type="entry name" value="RhoGEF"/>
    <property type="match status" value="1"/>
</dbReference>
<feature type="domain" description="DH" evidence="13">
    <location>
        <begin position="202"/>
        <end position="386"/>
    </location>
</feature>
<dbReference type="PANTHER" id="PTHR12673">
    <property type="entry name" value="FACIOGENITAL DYSPLASIA PROTEIN"/>
    <property type="match status" value="1"/>
</dbReference>
<evidence type="ECO:0000256" key="2">
    <source>
        <dbReference type="ARBA" id="ARBA00022490"/>
    </source>
</evidence>
<dbReference type="SMART" id="SM00233">
    <property type="entry name" value="PH"/>
    <property type="match status" value="2"/>
</dbReference>
<evidence type="ECO:0000313" key="16">
    <source>
        <dbReference type="Proteomes" id="UP000694555"/>
    </source>
</evidence>
<dbReference type="GO" id="GO:0005737">
    <property type="term" value="C:cytoplasm"/>
    <property type="evidence" value="ECO:0007669"/>
    <property type="project" value="TreeGrafter"/>
</dbReference>